<feature type="transmembrane region" description="Helical" evidence="1">
    <location>
        <begin position="195"/>
        <end position="214"/>
    </location>
</feature>
<keyword evidence="1" id="KW-0812">Transmembrane</keyword>
<dbReference type="GO" id="GO:0015813">
    <property type="term" value="P:L-glutamate transmembrane transport"/>
    <property type="evidence" value="ECO:0007669"/>
    <property type="project" value="InterPro"/>
</dbReference>
<evidence type="ECO:0000256" key="1">
    <source>
        <dbReference type="SAM" id="Phobius"/>
    </source>
</evidence>
<dbReference type="AlphaFoldDB" id="A0A645DUA5"/>
<dbReference type="PANTHER" id="PTHR36178">
    <property type="entry name" value="SLR0625 PROTEIN"/>
    <property type="match status" value="1"/>
</dbReference>
<dbReference type="InterPro" id="IPR004445">
    <property type="entry name" value="GltS"/>
</dbReference>
<evidence type="ECO:0008006" key="3">
    <source>
        <dbReference type="Google" id="ProtNLM"/>
    </source>
</evidence>
<dbReference type="EMBL" id="VSSQ01039828">
    <property type="protein sequence ID" value="MPM92957.1"/>
    <property type="molecule type" value="Genomic_DNA"/>
</dbReference>
<organism evidence="2">
    <name type="scientific">bioreactor metagenome</name>
    <dbReference type="NCBI Taxonomy" id="1076179"/>
    <lineage>
        <taxon>unclassified sequences</taxon>
        <taxon>metagenomes</taxon>
        <taxon>ecological metagenomes</taxon>
    </lineage>
</organism>
<comment type="caution">
    <text evidence="2">The sequence shown here is derived from an EMBL/GenBank/DDBJ whole genome shotgun (WGS) entry which is preliminary data.</text>
</comment>
<accession>A0A645DUA5</accession>
<evidence type="ECO:0000313" key="2">
    <source>
        <dbReference type="EMBL" id="MPM92957.1"/>
    </source>
</evidence>
<name>A0A645DUA5_9ZZZZ</name>
<dbReference type="PANTHER" id="PTHR36178:SF1">
    <property type="entry name" value="SODIUM_GLUTAMATE SYMPORTER"/>
    <property type="match status" value="1"/>
</dbReference>
<feature type="transmembrane region" description="Helical" evidence="1">
    <location>
        <begin position="131"/>
        <end position="149"/>
    </location>
</feature>
<feature type="transmembrane region" description="Helical" evidence="1">
    <location>
        <begin position="58"/>
        <end position="82"/>
    </location>
</feature>
<sequence length="298" mass="33139">MGFVSAGLGGVFYLQRMKSKGLIKSLYLNADEMEDLTAESITEKNEIPLSESLDKLTVQIGLVVFTYMAAYAVMYLISLGLDQLGGFFASTVKPLIWGFNFLIGTVMAILVRNTLKGLTMRGRRQYLNNFMLARISGVMFDLMVVASIAAIDLSAFSRREFIVPLSIICIVGAVATYWQLDFICKRIYPQYSHEAFLSLYGMLTGTASTGVILLREIDPLFQTPAANNLVYQQLWAIVFGFPMLLLLGYAPIGLTADPATTNLTNTWVTLAALTALFVVMNLILFRRQIFKRKEKKAA</sequence>
<keyword evidence="1" id="KW-0472">Membrane</keyword>
<protein>
    <recommendedName>
        <fullName evidence="3">Sodium/glutamate symporter</fullName>
    </recommendedName>
</protein>
<feature type="transmembrane region" description="Helical" evidence="1">
    <location>
        <begin position="266"/>
        <end position="285"/>
    </location>
</feature>
<feature type="transmembrane region" description="Helical" evidence="1">
    <location>
        <begin position="94"/>
        <end position="111"/>
    </location>
</feature>
<proteinExistence type="predicted"/>
<dbReference type="GO" id="GO:0016020">
    <property type="term" value="C:membrane"/>
    <property type="evidence" value="ECO:0007669"/>
    <property type="project" value="InterPro"/>
</dbReference>
<reference evidence="2" key="1">
    <citation type="submission" date="2019-08" db="EMBL/GenBank/DDBJ databases">
        <authorList>
            <person name="Kucharzyk K."/>
            <person name="Murdoch R.W."/>
            <person name="Higgins S."/>
            <person name="Loffler F."/>
        </authorList>
    </citation>
    <scope>NUCLEOTIDE SEQUENCE</scope>
</reference>
<gene>
    <name evidence="2" type="ORF">SDC9_140093</name>
</gene>
<feature type="transmembrane region" description="Helical" evidence="1">
    <location>
        <begin position="161"/>
        <end position="180"/>
    </location>
</feature>
<dbReference type="GO" id="GO:0015501">
    <property type="term" value="F:glutamate:sodium symporter activity"/>
    <property type="evidence" value="ECO:0007669"/>
    <property type="project" value="InterPro"/>
</dbReference>
<keyword evidence="1" id="KW-1133">Transmembrane helix</keyword>
<feature type="transmembrane region" description="Helical" evidence="1">
    <location>
        <begin position="234"/>
        <end position="254"/>
    </location>
</feature>